<keyword evidence="2" id="KW-0964">Secreted</keyword>
<feature type="non-terminal residue" evidence="11">
    <location>
        <position position="1"/>
    </location>
</feature>
<dbReference type="PROSITE" id="PS51162">
    <property type="entry name" value="THYROGLOBULIN_1_2"/>
    <property type="match status" value="1"/>
</dbReference>
<feature type="disulfide bond" evidence="7">
    <location>
        <begin position="129"/>
        <end position="148"/>
    </location>
</feature>
<evidence type="ECO:0000256" key="4">
    <source>
        <dbReference type="ARBA" id="ARBA00022837"/>
    </source>
</evidence>
<evidence type="ECO:0000256" key="2">
    <source>
        <dbReference type="ARBA" id="ARBA00022525"/>
    </source>
</evidence>
<dbReference type="InterPro" id="IPR000716">
    <property type="entry name" value="Thyroglobulin_1"/>
</dbReference>
<comment type="subcellular location">
    <subcellularLocation>
        <location evidence="1">Secreted</location>
    </subcellularLocation>
</comment>
<dbReference type="Proteomes" id="UP000694941">
    <property type="component" value="Unplaced"/>
</dbReference>
<feature type="compositionally biased region" description="Basic and acidic residues" evidence="8">
    <location>
        <begin position="97"/>
        <end position="113"/>
    </location>
</feature>
<keyword evidence="5 7" id="KW-1015">Disulfide bond</keyword>
<keyword evidence="10" id="KW-1185">Reference proteome</keyword>
<proteinExistence type="predicted"/>
<dbReference type="GeneID" id="106467028"/>
<accession>A0ABM1T4N0</accession>
<evidence type="ECO:0000256" key="6">
    <source>
        <dbReference type="ARBA" id="ARBA00023180"/>
    </source>
</evidence>
<dbReference type="RefSeq" id="XP_022250836.1">
    <property type="nucleotide sequence ID" value="XM_022395128.1"/>
</dbReference>
<evidence type="ECO:0000256" key="5">
    <source>
        <dbReference type="ARBA" id="ARBA00023157"/>
    </source>
</evidence>
<sequence length="346" mass="40926">VQSDSEEKQAIFWKFGQLDNNRDGILRRKEVRDLQRMAKKIVEPRLCAKTFRRHCDFDHDKKISLSEWTSCLLMDINHEQVEAETGVKDLSVKESSHEIRPWKDPHHPVEQPETKTSYPSPKEEELQDCRSARKRAQENLDNTYIPRCKKRNGLYKDIQCFNPKNKPVTCWCVSPKNGKPVPRTTTHGGRPPCKKMKKMAKIFKGCQIRKKQIFLTQFIEFITDEMLDSTKNVSLSTTGRPTRLQAARWKFNQLDLSNNQMIDRKEKEERGFKSQWKFFRKSRAAHKGLKKCWRNFLRFCDKFGNNDRKISMSEWLDCTETKKANISTRTKPNRHRPHPFIDLLKD</sequence>
<dbReference type="InterPro" id="IPR036857">
    <property type="entry name" value="Thyroglobulin_1_sf"/>
</dbReference>
<evidence type="ECO:0000313" key="11">
    <source>
        <dbReference type="RefSeq" id="XP_022250836.1"/>
    </source>
</evidence>
<evidence type="ECO:0000256" key="8">
    <source>
        <dbReference type="SAM" id="MobiDB-lite"/>
    </source>
</evidence>
<evidence type="ECO:0000313" key="10">
    <source>
        <dbReference type="Proteomes" id="UP000694941"/>
    </source>
</evidence>
<dbReference type="Gene3D" id="1.10.238.10">
    <property type="entry name" value="EF-hand"/>
    <property type="match status" value="2"/>
</dbReference>
<reference evidence="11" key="1">
    <citation type="submission" date="2025-08" db="UniProtKB">
        <authorList>
            <consortium name="RefSeq"/>
        </authorList>
    </citation>
    <scope>IDENTIFICATION</scope>
    <source>
        <tissue evidence="11">Muscle</tissue>
    </source>
</reference>
<keyword evidence="4" id="KW-0106">Calcium</keyword>
<dbReference type="InterPro" id="IPR018247">
    <property type="entry name" value="EF_Hand_1_Ca_BS"/>
</dbReference>
<evidence type="ECO:0000256" key="7">
    <source>
        <dbReference type="PROSITE-ProRule" id="PRU00500"/>
    </source>
</evidence>
<gene>
    <name evidence="11" type="primary">LOC106467028</name>
</gene>
<dbReference type="PANTHER" id="PTHR12352:SF30">
    <property type="entry name" value="FI05255P"/>
    <property type="match status" value="1"/>
</dbReference>
<comment type="caution">
    <text evidence="7">Lacks conserved residue(s) required for the propagation of feature annotation.</text>
</comment>
<dbReference type="PANTHER" id="PTHR12352">
    <property type="entry name" value="SECRETED MODULAR CALCIUM-BINDING PROTEIN"/>
    <property type="match status" value="1"/>
</dbReference>
<protein>
    <submittedName>
        <fullName evidence="11">SPARC-related modular calcium-binding protein 2-like</fullName>
    </submittedName>
</protein>
<keyword evidence="3" id="KW-0677">Repeat</keyword>
<dbReference type="SUPFAM" id="SSF57610">
    <property type="entry name" value="Thyroglobulin type-1 domain"/>
    <property type="match status" value="1"/>
</dbReference>
<feature type="domain" description="Thyroglobulin type-1" evidence="9">
    <location>
        <begin position="126"/>
        <end position="193"/>
    </location>
</feature>
<dbReference type="Pfam" id="PF00086">
    <property type="entry name" value="Thyroglobulin_1"/>
    <property type="match status" value="1"/>
</dbReference>
<dbReference type="PROSITE" id="PS00018">
    <property type="entry name" value="EF_HAND_1"/>
    <property type="match status" value="1"/>
</dbReference>
<dbReference type="Gene3D" id="4.10.800.10">
    <property type="entry name" value="Thyroglobulin type-1"/>
    <property type="match status" value="1"/>
</dbReference>
<feature type="region of interest" description="Disordered" evidence="8">
    <location>
        <begin position="97"/>
        <end position="124"/>
    </location>
</feature>
<organism evidence="10 11">
    <name type="scientific">Limulus polyphemus</name>
    <name type="common">Atlantic horseshoe crab</name>
    <dbReference type="NCBI Taxonomy" id="6850"/>
    <lineage>
        <taxon>Eukaryota</taxon>
        <taxon>Metazoa</taxon>
        <taxon>Ecdysozoa</taxon>
        <taxon>Arthropoda</taxon>
        <taxon>Chelicerata</taxon>
        <taxon>Merostomata</taxon>
        <taxon>Xiphosura</taxon>
        <taxon>Limulidae</taxon>
        <taxon>Limulus</taxon>
    </lineage>
</organism>
<dbReference type="InterPro" id="IPR019577">
    <property type="entry name" value="SPARC/Testican_Ca-bd-dom"/>
</dbReference>
<dbReference type="SMART" id="SM00211">
    <property type="entry name" value="TY"/>
    <property type="match status" value="1"/>
</dbReference>
<dbReference type="PROSITE" id="PS00484">
    <property type="entry name" value="THYROGLOBULIN_1_1"/>
    <property type="match status" value="1"/>
</dbReference>
<name>A0ABM1T4N0_LIMPO</name>
<dbReference type="InterPro" id="IPR051950">
    <property type="entry name" value="Dev_reg/Prot_inhib"/>
</dbReference>
<keyword evidence="6" id="KW-0325">Glycoprotein</keyword>
<dbReference type="InterPro" id="IPR011992">
    <property type="entry name" value="EF-hand-dom_pair"/>
</dbReference>
<dbReference type="SUPFAM" id="SSF47473">
    <property type="entry name" value="EF-hand"/>
    <property type="match status" value="2"/>
</dbReference>
<feature type="region of interest" description="Disordered" evidence="8">
    <location>
        <begin position="326"/>
        <end position="346"/>
    </location>
</feature>
<evidence type="ECO:0000256" key="3">
    <source>
        <dbReference type="ARBA" id="ARBA00022737"/>
    </source>
</evidence>
<dbReference type="Pfam" id="PF10591">
    <property type="entry name" value="SPARC_Ca_bdg"/>
    <property type="match status" value="1"/>
</dbReference>
<evidence type="ECO:0000256" key="1">
    <source>
        <dbReference type="ARBA" id="ARBA00004613"/>
    </source>
</evidence>
<evidence type="ECO:0000259" key="9">
    <source>
        <dbReference type="PROSITE" id="PS51162"/>
    </source>
</evidence>